<dbReference type="Pfam" id="PF14030">
    <property type="entry name" value="DUF4245"/>
    <property type="match status" value="1"/>
</dbReference>
<proteinExistence type="predicted"/>
<feature type="transmembrane region" description="Helical" evidence="2">
    <location>
        <begin position="41"/>
        <end position="61"/>
    </location>
</feature>
<keyword evidence="4" id="KW-1185">Reference proteome</keyword>
<dbReference type="RefSeq" id="WP_343878886.1">
    <property type="nucleotide sequence ID" value="NZ_BAAAIJ010000032.1"/>
</dbReference>
<reference evidence="4" key="1">
    <citation type="journal article" date="2019" name="Int. J. Syst. Evol. Microbiol.">
        <title>The Global Catalogue of Microorganisms (GCM) 10K type strain sequencing project: providing services to taxonomists for standard genome sequencing and annotation.</title>
        <authorList>
            <consortium name="The Broad Institute Genomics Platform"/>
            <consortium name="The Broad Institute Genome Sequencing Center for Infectious Disease"/>
            <person name="Wu L."/>
            <person name="Ma J."/>
        </authorList>
    </citation>
    <scope>NUCLEOTIDE SEQUENCE [LARGE SCALE GENOMIC DNA]</scope>
    <source>
        <strain evidence="4">JCM 11496</strain>
    </source>
</reference>
<sequence length="209" mass="22243">MSTPQPGSTEHPTDGDARPDTEPPVTPVLTPKQAKRANSTVVGMLIAIAATFGLVLPVLLLNPTHTAETYARDIDVPNVSSEAADIAGYVPLAPDLPEGWTSNFARWNTGGSDGVPFWEVGYLTPERQFIQLTQTDNANPTWTAQLLDGAQVSGQRTIDTLDWELLDSSSGDTFLTAETGEFTLILNGTADLAEFDVLGAAILDELSSS</sequence>
<dbReference type="EMBL" id="JBHUGA010000040">
    <property type="protein sequence ID" value="MFD1847183.1"/>
    <property type="molecule type" value="Genomic_DNA"/>
</dbReference>
<feature type="compositionally biased region" description="Polar residues" evidence="1">
    <location>
        <begin position="1"/>
        <end position="10"/>
    </location>
</feature>
<accession>A0ABW4Q8Z2</accession>
<evidence type="ECO:0000313" key="4">
    <source>
        <dbReference type="Proteomes" id="UP001597307"/>
    </source>
</evidence>
<evidence type="ECO:0000313" key="3">
    <source>
        <dbReference type="EMBL" id="MFD1847183.1"/>
    </source>
</evidence>
<keyword evidence="2" id="KW-1133">Transmembrane helix</keyword>
<organism evidence="3 4">
    <name type="scientific">Arthrobacter flavus</name>
    <dbReference type="NCBI Taxonomy" id="95172"/>
    <lineage>
        <taxon>Bacteria</taxon>
        <taxon>Bacillati</taxon>
        <taxon>Actinomycetota</taxon>
        <taxon>Actinomycetes</taxon>
        <taxon>Micrococcales</taxon>
        <taxon>Micrococcaceae</taxon>
        <taxon>Arthrobacter</taxon>
    </lineage>
</organism>
<protein>
    <submittedName>
        <fullName evidence="3">DUF4245 domain-containing protein</fullName>
    </submittedName>
</protein>
<evidence type="ECO:0000256" key="2">
    <source>
        <dbReference type="SAM" id="Phobius"/>
    </source>
</evidence>
<name>A0ABW4Q8Z2_9MICC</name>
<keyword evidence="2" id="KW-0812">Transmembrane</keyword>
<dbReference type="Proteomes" id="UP001597307">
    <property type="component" value="Unassembled WGS sequence"/>
</dbReference>
<dbReference type="InterPro" id="IPR025339">
    <property type="entry name" value="DUF4245"/>
</dbReference>
<gene>
    <name evidence="3" type="ORF">ACFSFX_11300</name>
</gene>
<evidence type="ECO:0000256" key="1">
    <source>
        <dbReference type="SAM" id="MobiDB-lite"/>
    </source>
</evidence>
<keyword evidence="2" id="KW-0472">Membrane</keyword>
<comment type="caution">
    <text evidence="3">The sequence shown here is derived from an EMBL/GenBank/DDBJ whole genome shotgun (WGS) entry which is preliminary data.</text>
</comment>
<feature type="compositionally biased region" description="Basic and acidic residues" evidence="1">
    <location>
        <begin position="11"/>
        <end position="21"/>
    </location>
</feature>
<feature type="region of interest" description="Disordered" evidence="1">
    <location>
        <begin position="1"/>
        <end position="30"/>
    </location>
</feature>